<gene>
    <name evidence="16" type="ORF">SK128_004466</name>
</gene>
<feature type="domain" description="C2H2-type" evidence="15">
    <location>
        <begin position="146"/>
        <end position="173"/>
    </location>
</feature>
<reference evidence="16 17" key="1">
    <citation type="submission" date="2023-11" db="EMBL/GenBank/DDBJ databases">
        <title>Halocaridina rubra genome assembly.</title>
        <authorList>
            <person name="Smith C."/>
        </authorList>
    </citation>
    <scope>NUCLEOTIDE SEQUENCE [LARGE SCALE GENOMIC DNA]</scope>
    <source>
        <strain evidence="16">EP-1</strain>
        <tissue evidence="16">Whole</tissue>
    </source>
</reference>
<evidence type="ECO:0000259" key="15">
    <source>
        <dbReference type="PROSITE" id="PS50157"/>
    </source>
</evidence>
<feature type="domain" description="C2H2-type" evidence="15">
    <location>
        <begin position="228"/>
        <end position="255"/>
    </location>
</feature>
<keyword evidence="5" id="KW-0479">Metal-binding</keyword>
<name>A0AAN8WV94_HALRR</name>
<feature type="domain" description="C2H2-type" evidence="15">
    <location>
        <begin position="256"/>
        <end position="283"/>
    </location>
</feature>
<keyword evidence="8" id="KW-0862">Zinc</keyword>
<accession>A0AAN8WV94</accession>
<dbReference type="Gene3D" id="3.30.160.60">
    <property type="entry name" value="Classic Zinc Finger"/>
    <property type="match status" value="12"/>
</dbReference>
<dbReference type="SMART" id="SM00355">
    <property type="entry name" value="ZnF_C2H2"/>
    <property type="match status" value="14"/>
</dbReference>
<evidence type="ECO:0000256" key="4">
    <source>
        <dbReference type="ARBA" id="ARBA00022499"/>
    </source>
</evidence>
<dbReference type="PANTHER" id="PTHR24376:SF216">
    <property type="entry name" value="ZINC FINGER PROTEIN 420-LIKE"/>
    <property type="match status" value="1"/>
</dbReference>
<dbReference type="PANTHER" id="PTHR24376">
    <property type="entry name" value="ZINC FINGER PROTEIN"/>
    <property type="match status" value="1"/>
</dbReference>
<sequence length="819" mass="92442">MEDRVQNIYQCAICLKEFSRKSTCKSHMKLHTGERPHECVTCGMTFASKSNLNTHILTHTYQKCTVCGKTFTSKPLLKSHMVMHSSERPHECDLCGRCFKRKGELRSHQFTHTGEKRWKCQVCGNHFTERHSLKTHMRIHTGEKPFKCSVCGKSFARKSSYTGHSRIHTGIQPYKCFVCGKKFHHRAVMVSHSKKHMIKECIMCNANFMKECELTAHIKDQHHEDWPYRCDLCGTLFTESAKVKKHMRLHTETKPFQCHICTKQFLHKSGLQTHLFTHSETEDRPTCEICGKSFTAKISLDIHMRSHTGEKPFMCSFCGKQFTRKSGCLSHMRLHTGEKPYLCKKCGKRFAYSSGLRSHMNMHNKAVCTLCGVKLIGGIDPSKHVTRRISAIGVKCYICDIEFKSVSLFKHHLYKHEVNEREEQCLKNTESLGIERNADTEGYEEKDEDDPVHETDLGVFVEDETVDKKLDLPEMAMLEAFPNQDGLSLTTGLKSLGRKSDALNPSKLLQVKQEAQDFNDAEFFNMAVLEVTKSDDPSRSVPSFKVTTHQHEMLHLENNLQNSSLSQDFDDHSQDIDFDESVTVSPLRDIDPLEASLSSSELSNPLNNMKIMEPVSTISLQSVSEIITINALGDKDCSSVRVPNTSNTLTISTSSPSKDPSLTVANPSKSFKFKMSSQSVVLPKSERTSSLAESSAIKAITTVTSINSKSPLKTVSSSNANNASIVKPVYKVKSGIRKRYSAKANQVTTNTSKGILHPLPEFPQPPKLFAEKDVDLASSYSSYVKEILSVIKPADKQLALIKSLNNTMDNFIEKYKLWK</sequence>
<dbReference type="FunFam" id="3.30.160.60:FF:000690">
    <property type="entry name" value="Zinc finger protein 354C"/>
    <property type="match status" value="1"/>
</dbReference>
<comment type="subcellular location">
    <subcellularLocation>
        <location evidence="2">Nucleus</location>
    </subcellularLocation>
</comment>
<evidence type="ECO:0000256" key="12">
    <source>
        <dbReference type="ARBA" id="ARBA00023163"/>
    </source>
</evidence>
<evidence type="ECO:0000256" key="13">
    <source>
        <dbReference type="ARBA" id="ARBA00023242"/>
    </source>
</evidence>
<dbReference type="PROSITE" id="PS50157">
    <property type="entry name" value="ZINC_FINGER_C2H2_2"/>
    <property type="match status" value="13"/>
</dbReference>
<dbReference type="SUPFAM" id="SSF57667">
    <property type="entry name" value="beta-beta-alpha zinc fingers"/>
    <property type="match status" value="7"/>
</dbReference>
<keyword evidence="17" id="KW-1185">Reference proteome</keyword>
<dbReference type="EMBL" id="JAXCGZ010018983">
    <property type="protein sequence ID" value="KAK7066905.1"/>
    <property type="molecule type" value="Genomic_DNA"/>
</dbReference>
<feature type="domain" description="C2H2-type" evidence="15">
    <location>
        <begin position="341"/>
        <end position="363"/>
    </location>
</feature>
<evidence type="ECO:0000256" key="9">
    <source>
        <dbReference type="ARBA" id="ARBA00022843"/>
    </source>
</evidence>
<feature type="domain" description="C2H2-type" evidence="15">
    <location>
        <begin position="199"/>
        <end position="227"/>
    </location>
</feature>
<dbReference type="PROSITE" id="PS00028">
    <property type="entry name" value="ZINC_FINGER_C2H2_1"/>
    <property type="match status" value="14"/>
</dbReference>
<evidence type="ECO:0000256" key="10">
    <source>
        <dbReference type="ARBA" id="ARBA00023015"/>
    </source>
</evidence>
<evidence type="ECO:0000256" key="3">
    <source>
        <dbReference type="ARBA" id="ARBA00006991"/>
    </source>
</evidence>
<dbReference type="FunFam" id="3.30.160.60:FF:001450">
    <property type="entry name" value="zinc finger protein 774"/>
    <property type="match status" value="1"/>
</dbReference>
<dbReference type="Pfam" id="PF00096">
    <property type="entry name" value="zf-C2H2"/>
    <property type="match status" value="6"/>
</dbReference>
<evidence type="ECO:0000313" key="17">
    <source>
        <dbReference type="Proteomes" id="UP001381693"/>
    </source>
</evidence>
<dbReference type="GO" id="GO:0001228">
    <property type="term" value="F:DNA-binding transcription activator activity, RNA polymerase II-specific"/>
    <property type="evidence" value="ECO:0007669"/>
    <property type="project" value="TreeGrafter"/>
</dbReference>
<feature type="domain" description="C2H2-type" evidence="15">
    <location>
        <begin position="285"/>
        <end position="312"/>
    </location>
</feature>
<dbReference type="GO" id="GO:0005634">
    <property type="term" value="C:nucleus"/>
    <property type="evidence" value="ECO:0007669"/>
    <property type="project" value="UniProtKB-SubCell"/>
</dbReference>
<feature type="domain" description="C2H2-type" evidence="15">
    <location>
        <begin position="37"/>
        <end position="64"/>
    </location>
</feature>
<feature type="domain" description="C2H2-type" evidence="15">
    <location>
        <begin position="313"/>
        <end position="340"/>
    </location>
</feature>
<keyword evidence="9" id="KW-0832">Ubl conjugation</keyword>
<dbReference type="AlphaFoldDB" id="A0AAN8WV94"/>
<dbReference type="InterPro" id="IPR013087">
    <property type="entry name" value="Znf_C2H2_type"/>
</dbReference>
<dbReference type="Pfam" id="PF13465">
    <property type="entry name" value="zf-H2C2_2"/>
    <property type="match status" value="1"/>
</dbReference>
<dbReference type="FunFam" id="3.30.160.60:FF:002343">
    <property type="entry name" value="Zinc finger protein 33A"/>
    <property type="match status" value="1"/>
</dbReference>
<keyword evidence="7 14" id="KW-0863">Zinc-finger</keyword>
<feature type="domain" description="C2H2-type" evidence="15">
    <location>
        <begin position="62"/>
        <end position="89"/>
    </location>
</feature>
<evidence type="ECO:0000256" key="1">
    <source>
        <dbReference type="ARBA" id="ARBA00003767"/>
    </source>
</evidence>
<evidence type="ECO:0000256" key="2">
    <source>
        <dbReference type="ARBA" id="ARBA00004123"/>
    </source>
</evidence>
<keyword evidence="12" id="KW-0804">Transcription</keyword>
<evidence type="ECO:0000256" key="8">
    <source>
        <dbReference type="ARBA" id="ARBA00022833"/>
    </source>
</evidence>
<comment type="caution">
    <text evidence="16">The sequence shown here is derived from an EMBL/GenBank/DDBJ whole genome shotgun (WGS) entry which is preliminary data.</text>
</comment>
<evidence type="ECO:0000256" key="11">
    <source>
        <dbReference type="ARBA" id="ARBA00023125"/>
    </source>
</evidence>
<evidence type="ECO:0000256" key="5">
    <source>
        <dbReference type="ARBA" id="ARBA00022723"/>
    </source>
</evidence>
<evidence type="ECO:0000313" key="16">
    <source>
        <dbReference type="EMBL" id="KAK7066905.1"/>
    </source>
</evidence>
<keyword evidence="6" id="KW-0677">Repeat</keyword>
<proteinExistence type="inferred from homology"/>
<feature type="domain" description="C2H2-type" evidence="15">
    <location>
        <begin position="118"/>
        <end position="145"/>
    </location>
</feature>
<feature type="domain" description="C2H2-type" evidence="15">
    <location>
        <begin position="9"/>
        <end position="36"/>
    </location>
</feature>
<dbReference type="GO" id="GO:0003682">
    <property type="term" value="F:chromatin binding"/>
    <property type="evidence" value="ECO:0007669"/>
    <property type="project" value="UniProtKB-ARBA"/>
</dbReference>
<organism evidence="16 17">
    <name type="scientific">Halocaridina rubra</name>
    <name type="common">Hawaiian red shrimp</name>
    <dbReference type="NCBI Taxonomy" id="373956"/>
    <lineage>
        <taxon>Eukaryota</taxon>
        <taxon>Metazoa</taxon>
        <taxon>Ecdysozoa</taxon>
        <taxon>Arthropoda</taxon>
        <taxon>Crustacea</taxon>
        <taxon>Multicrustacea</taxon>
        <taxon>Malacostraca</taxon>
        <taxon>Eumalacostraca</taxon>
        <taxon>Eucarida</taxon>
        <taxon>Decapoda</taxon>
        <taxon>Pleocyemata</taxon>
        <taxon>Caridea</taxon>
        <taxon>Atyoidea</taxon>
        <taxon>Atyidae</taxon>
        <taxon>Halocaridina</taxon>
    </lineage>
</organism>
<protein>
    <recommendedName>
        <fullName evidence="15">C2H2-type domain-containing protein</fullName>
    </recommendedName>
</protein>
<keyword evidence="10" id="KW-0805">Transcription regulation</keyword>
<dbReference type="FunFam" id="3.30.160.60:FF:000446">
    <property type="entry name" value="Zinc finger protein"/>
    <property type="match status" value="1"/>
</dbReference>
<dbReference type="FunFam" id="3.30.160.60:FF:001506">
    <property type="entry name" value="Zinc finger protein"/>
    <property type="match status" value="1"/>
</dbReference>
<comment type="similarity">
    <text evidence="3">Belongs to the krueppel C2H2-type zinc-finger protein family.</text>
</comment>
<dbReference type="Proteomes" id="UP001381693">
    <property type="component" value="Unassembled WGS sequence"/>
</dbReference>
<keyword evidence="11" id="KW-0238">DNA-binding</keyword>
<feature type="domain" description="C2H2-type" evidence="15">
    <location>
        <begin position="90"/>
        <end position="117"/>
    </location>
</feature>
<feature type="domain" description="C2H2-type" evidence="15">
    <location>
        <begin position="174"/>
        <end position="196"/>
    </location>
</feature>
<dbReference type="GO" id="GO:0000978">
    <property type="term" value="F:RNA polymerase II cis-regulatory region sequence-specific DNA binding"/>
    <property type="evidence" value="ECO:0007669"/>
    <property type="project" value="TreeGrafter"/>
</dbReference>
<keyword evidence="4" id="KW-1017">Isopeptide bond</keyword>
<dbReference type="FunFam" id="3.30.160.60:FF:000358">
    <property type="entry name" value="zinc finger protein 24"/>
    <property type="match status" value="1"/>
</dbReference>
<comment type="function">
    <text evidence="1">May be involved in transcriptional regulation.</text>
</comment>
<dbReference type="GO" id="GO:0008270">
    <property type="term" value="F:zinc ion binding"/>
    <property type="evidence" value="ECO:0007669"/>
    <property type="project" value="UniProtKB-KW"/>
</dbReference>
<evidence type="ECO:0000256" key="6">
    <source>
        <dbReference type="ARBA" id="ARBA00022737"/>
    </source>
</evidence>
<dbReference type="FunFam" id="3.30.160.60:FF:000303">
    <property type="entry name" value="Zinc finger protein 41"/>
    <property type="match status" value="1"/>
</dbReference>
<evidence type="ECO:0000256" key="7">
    <source>
        <dbReference type="ARBA" id="ARBA00022771"/>
    </source>
</evidence>
<keyword evidence="13" id="KW-0539">Nucleus</keyword>
<dbReference type="InterPro" id="IPR036236">
    <property type="entry name" value="Znf_C2H2_sf"/>
</dbReference>
<evidence type="ECO:0000256" key="14">
    <source>
        <dbReference type="PROSITE-ProRule" id="PRU00042"/>
    </source>
</evidence>
<dbReference type="FunFam" id="3.30.160.60:FF:000247">
    <property type="entry name" value="Zinc finger protein 236"/>
    <property type="match status" value="1"/>
</dbReference>